<evidence type="ECO:0000256" key="4">
    <source>
        <dbReference type="ARBA" id="ARBA00022692"/>
    </source>
</evidence>
<feature type="transmembrane region" description="Helical" evidence="7">
    <location>
        <begin position="475"/>
        <end position="495"/>
    </location>
</feature>
<accession>A0AAD4D008</accession>
<keyword evidence="2" id="KW-0328">Glycosyltransferase</keyword>
<feature type="transmembrane region" description="Helical" evidence="7">
    <location>
        <begin position="48"/>
        <end position="68"/>
    </location>
</feature>
<dbReference type="InterPro" id="IPR029044">
    <property type="entry name" value="Nucleotide-diphossugar_trans"/>
</dbReference>
<evidence type="ECO:0000256" key="7">
    <source>
        <dbReference type="SAM" id="Phobius"/>
    </source>
</evidence>
<dbReference type="PANTHER" id="PTHR43867">
    <property type="entry name" value="CELLULOSE SYNTHASE CATALYTIC SUBUNIT A [UDP-FORMING]"/>
    <property type="match status" value="1"/>
</dbReference>
<evidence type="ECO:0000313" key="9">
    <source>
        <dbReference type="EMBL" id="KAF9894933.1"/>
    </source>
</evidence>
<keyword evidence="6 7" id="KW-0472">Membrane</keyword>
<evidence type="ECO:0000313" key="10">
    <source>
        <dbReference type="Proteomes" id="UP001194746"/>
    </source>
</evidence>
<organism evidence="9 10">
    <name type="scientific">Aspergillus nanangensis</name>
    <dbReference type="NCBI Taxonomy" id="2582783"/>
    <lineage>
        <taxon>Eukaryota</taxon>
        <taxon>Fungi</taxon>
        <taxon>Dikarya</taxon>
        <taxon>Ascomycota</taxon>
        <taxon>Pezizomycotina</taxon>
        <taxon>Eurotiomycetes</taxon>
        <taxon>Eurotiomycetidae</taxon>
        <taxon>Eurotiales</taxon>
        <taxon>Aspergillaceae</taxon>
        <taxon>Aspergillus</taxon>
        <taxon>Aspergillus subgen. Circumdati</taxon>
    </lineage>
</organism>
<name>A0AAD4D008_ASPNN</name>
<dbReference type="InterPro" id="IPR050321">
    <property type="entry name" value="Glycosyltr_2/OpgH_subfam"/>
</dbReference>
<keyword evidence="3" id="KW-0808">Transferase</keyword>
<dbReference type="Gene3D" id="3.90.550.10">
    <property type="entry name" value="Spore Coat Polysaccharide Biosynthesis Protein SpsA, Chain A"/>
    <property type="match status" value="1"/>
</dbReference>
<dbReference type="InterPro" id="IPR001173">
    <property type="entry name" value="Glyco_trans_2-like"/>
</dbReference>
<evidence type="ECO:0000259" key="8">
    <source>
        <dbReference type="Pfam" id="PF00535"/>
    </source>
</evidence>
<keyword evidence="4 7" id="KW-0812">Transmembrane</keyword>
<evidence type="ECO:0000256" key="1">
    <source>
        <dbReference type="ARBA" id="ARBA00004141"/>
    </source>
</evidence>
<dbReference type="GO" id="GO:0016020">
    <property type="term" value="C:membrane"/>
    <property type="evidence" value="ECO:0007669"/>
    <property type="project" value="UniProtKB-SubCell"/>
</dbReference>
<gene>
    <name evidence="9" type="ORF">FE257_004555</name>
</gene>
<dbReference type="EMBL" id="VCAU01000002">
    <property type="protein sequence ID" value="KAF9894933.1"/>
    <property type="molecule type" value="Genomic_DNA"/>
</dbReference>
<dbReference type="Proteomes" id="UP001194746">
    <property type="component" value="Unassembled WGS sequence"/>
</dbReference>
<evidence type="ECO:0000256" key="2">
    <source>
        <dbReference type="ARBA" id="ARBA00022676"/>
    </source>
</evidence>
<evidence type="ECO:0000256" key="3">
    <source>
        <dbReference type="ARBA" id="ARBA00022679"/>
    </source>
</evidence>
<evidence type="ECO:0000256" key="5">
    <source>
        <dbReference type="ARBA" id="ARBA00022989"/>
    </source>
</evidence>
<dbReference type="Pfam" id="PF00535">
    <property type="entry name" value="Glycos_transf_2"/>
    <property type="match status" value="1"/>
</dbReference>
<reference evidence="9" key="2">
    <citation type="submission" date="2020-02" db="EMBL/GenBank/DDBJ databases">
        <authorList>
            <person name="Gilchrist C.L.M."/>
            <person name="Chooi Y.-H."/>
        </authorList>
    </citation>
    <scope>NUCLEOTIDE SEQUENCE</scope>
    <source>
        <strain evidence="9">MST-FP2251</strain>
    </source>
</reference>
<feature type="transmembrane region" description="Helical" evidence="7">
    <location>
        <begin position="80"/>
        <end position="101"/>
    </location>
</feature>
<dbReference type="PANTHER" id="PTHR43867:SF2">
    <property type="entry name" value="CELLULOSE SYNTHASE CATALYTIC SUBUNIT A [UDP-FORMING]"/>
    <property type="match status" value="1"/>
</dbReference>
<dbReference type="SUPFAM" id="SSF53448">
    <property type="entry name" value="Nucleotide-diphospho-sugar transferases"/>
    <property type="match status" value="1"/>
</dbReference>
<feature type="domain" description="Glycosyltransferase 2-like" evidence="8">
    <location>
        <begin position="134"/>
        <end position="265"/>
    </location>
</feature>
<comment type="subcellular location">
    <subcellularLocation>
        <location evidence="1">Membrane</location>
        <topology evidence="1">Multi-pass membrane protein</topology>
    </subcellularLocation>
</comment>
<dbReference type="AlphaFoldDB" id="A0AAD4D008"/>
<reference evidence="9" key="1">
    <citation type="journal article" date="2019" name="Beilstein J. Org. Chem.">
        <title>Nanangenines: drimane sesquiterpenoids as the dominant metabolite cohort of a novel Australian fungus, Aspergillus nanangensis.</title>
        <authorList>
            <person name="Lacey H.J."/>
            <person name="Gilchrist C.L.M."/>
            <person name="Crombie A."/>
            <person name="Kalaitzis J.A."/>
            <person name="Vuong D."/>
            <person name="Rutledge P.J."/>
            <person name="Turner P."/>
            <person name="Pitt J.I."/>
            <person name="Lacey E."/>
            <person name="Chooi Y.H."/>
            <person name="Piggott A.M."/>
        </authorList>
    </citation>
    <scope>NUCLEOTIDE SEQUENCE</scope>
    <source>
        <strain evidence="9">MST-FP2251</strain>
    </source>
</reference>
<evidence type="ECO:0000256" key="6">
    <source>
        <dbReference type="ARBA" id="ARBA00023136"/>
    </source>
</evidence>
<proteinExistence type="predicted"/>
<keyword evidence="10" id="KW-1185">Reference proteome</keyword>
<sequence>MAVQPIEPTSKRWMGQYQDKKRPSRDINHYKIEEIPAESDSIPLDSPVVATVHLITWVVYWVYMFWRVKLTWEMPVPNRGVGAFLWLNVVVEVMNIVPHFLARTETFLYIPWGRRPAHNSSYYLHGDLVPPVDVFITCCGEELDVIMDTVAGAASQDYPHEKLRIFLLDDAKSSEVETAVHRLNRDRSSTGFQNVIYLARHKQHGVPHHYKAGNIRFGLAESAQENGGADLCASLDADMIPVKDWLRRVVPHMLFDENVAMAMPPQNAGEDILCAWLLGYAGWKVKFVEDEVQFGMVPGSLAAWFKQRARWTDGNILTYRQFGWFLFGKDLQSDRTILQRAICLCHVMKTYMAIPNSVMFLLLPCILYPVQSPGIRQPFPAQRLAHQSHILLLVATLLQKYSFCQMHEYIGIKAAKRQQSNRAWNTPLNAARIIRSWIPGNIVSFDITGTIVSAANERSAKLRKPLLTRLRDPMVPVYIAWMLYSLILLGLRMRFYATPTEHALEPMRLLSPSPGAVTFFFSAVTNLAVPIQYMIWPPTTPERRHLLNKDPDGVYRAPAETDDILLRNESKVSWKDVVEISLIFEAMRTVNRYMPIPDFNTPATAISSTTTISAFSPPPPGEDLMRYGIKRPEPRPVLEYFEGLKQMAITSQYLVVFVPPGEFAESIRAMNLPNVVVLDHYQSVWDIPHLHGKRDEFYGRQVELLHGTYRPNSKPYGEPHSWAGWNIKSFLILEALKLDPFRTTNFAWLDARVPVFKGIKPNGTENAIHWPHPVSVQNAYNAMPVSDRAIVFAIERSLRAPDTPYWPVVLENGTRSDAYMTDIWSVYGGLLMGSKATLSRLSRALLVLVERDIS</sequence>
<feature type="transmembrane region" description="Helical" evidence="7">
    <location>
        <begin position="515"/>
        <end position="536"/>
    </location>
</feature>
<comment type="caution">
    <text evidence="9">The sequence shown here is derived from an EMBL/GenBank/DDBJ whole genome shotgun (WGS) entry which is preliminary data.</text>
</comment>
<dbReference type="GO" id="GO:0016757">
    <property type="term" value="F:glycosyltransferase activity"/>
    <property type="evidence" value="ECO:0007669"/>
    <property type="project" value="UniProtKB-KW"/>
</dbReference>
<keyword evidence="5 7" id="KW-1133">Transmembrane helix</keyword>
<protein>
    <recommendedName>
        <fullName evidence="8">Glycosyltransferase 2-like domain-containing protein</fullName>
    </recommendedName>
</protein>